<name>A0A6P7H483_DIAVI</name>
<feature type="transmembrane region" description="Helical" evidence="18">
    <location>
        <begin position="220"/>
        <end position="243"/>
    </location>
</feature>
<dbReference type="Proteomes" id="UP001652700">
    <property type="component" value="Unplaced"/>
</dbReference>
<keyword evidence="20" id="KW-1185">Reference proteome</keyword>
<dbReference type="Pfam" id="PF01148">
    <property type="entry name" value="CTP_transf_1"/>
    <property type="match status" value="1"/>
</dbReference>
<evidence type="ECO:0000256" key="11">
    <source>
        <dbReference type="ARBA" id="ARBA00022989"/>
    </source>
</evidence>
<evidence type="ECO:0000256" key="18">
    <source>
        <dbReference type="SAM" id="Phobius"/>
    </source>
</evidence>
<dbReference type="EnsemblMetazoa" id="XM_028296702.1">
    <property type="protein sequence ID" value="XP_028152503.1"/>
    <property type="gene ID" value="LOC114345870"/>
</dbReference>
<dbReference type="UniPathway" id="UPA00557">
    <property type="reaction ID" value="UER00614"/>
</dbReference>
<feature type="transmembrane region" description="Helical" evidence="18">
    <location>
        <begin position="122"/>
        <end position="141"/>
    </location>
</feature>
<keyword evidence="13 18" id="KW-0472">Membrane</keyword>
<evidence type="ECO:0000256" key="5">
    <source>
        <dbReference type="ARBA" id="ARBA00010185"/>
    </source>
</evidence>
<gene>
    <name evidence="21 22" type="primary">LOC114345870</name>
</gene>
<evidence type="ECO:0000313" key="19">
    <source>
        <dbReference type="EnsemblMetazoa" id="XP_028152493.1"/>
    </source>
</evidence>
<evidence type="ECO:0000256" key="14">
    <source>
        <dbReference type="ARBA" id="ARBA00023209"/>
    </source>
</evidence>
<keyword evidence="12" id="KW-0443">Lipid metabolism</keyword>
<keyword evidence="11 18" id="KW-1133">Transmembrane helix</keyword>
<reference evidence="19" key="2">
    <citation type="submission" date="2025-05" db="UniProtKB">
        <authorList>
            <consortium name="EnsemblMetazoa"/>
        </authorList>
    </citation>
    <scope>IDENTIFICATION</scope>
</reference>
<feature type="transmembrane region" description="Helical" evidence="18">
    <location>
        <begin position="288"/>
        <end position="310"/>
    </location>
</feature>
<evidence type="ECO:0000313" key="22">
    <source>
        <dbReference type="RefSeq" id="XP_028152503.1"/>
    </source>
</evidence>
<evidence type="ECO:0000256" key="12">
    <source>
        <dbReference type="ARBA" id="ARBA00023098"/>
    </source>
</evidence>
<evidence type="ECO:0000256" key="15">
    <source>
        <dbReference type="ARBA" id="ARBA00023264"/>
    </source>
</evidence>
<evidence type="ECO:0000313" key="20">
    <source>
        <dbReference type="Proteomes" id="UP001652700"/>
    </source>
</evidence>
<dbReference type="InterPro" id="IPR016720">
    <property type="entry name" value="PC_Trfase_euk"/>
</dbReference>
<evidence type="ECO:0000256" key="2">
    <source>
        <dbReference type="ARBA" id="ARBA00004141"/>
    </source>
</evidence>
<dbReference type="PANTHER" id="PTHR13773:SF8">
    <property type="entry name" value="PHOSPHATIDATE CYTIDYLYLTRANSFERASE, PHOTORECEPTOR-SPECIFIC"/>
    <property type="match status" value="1"/>
</dbReference>
<dbReference type="PANTHER" id="PTHR13773">
    <property type="entry name" value="PHOSPHATIDATE CYTIDYLYLTRANSFERASE"/>
    <property type="match status" value="1"/>
</dbReference>
<keyword evidence="9 16" id="KW-0812">Transmembrane</keyword>
<evidence type="ECO:0000256" key="13">
    <source>
        <dbReference type="ARBA" id="ARBA00023136"/>
    </source>
</evidence>
<dbReference type="RefSeq" id="XP_028152493.1">
    <property type="nucleotide sequence ID" value="XM_028296692.1"/>
</dbReference>
<comment type="pathway">
    <text evidence="4">Lipid metabolism.</text>
</comment>
<accession>A0A6P7H483</accession>
<dbReference type="EC" id="2.7.7.41" evidence="6 16"/>
<keyword evidence="15" id="KW-1208">Phospholipid metabolism</keyword>
<evidence type="ECO:0000256" key="17">
    <source>
        <dbReference type="SAM" id="MobiDB-lite"/>
    </source>
</evidence>
<feature type="transmembrane region" description="Helical" evidence="18">
    <location>
        <begin position="153"/>
        <end position="172"/>
    </location>
</feature>
<proteinExistence type="inferred from homology"/>
<evidence type="ECO:0000256" key="16">
    <source>
        <dbReference type="RuleBase" id="RU003938"/>
    </source>
</evidence>
<comment type="subcellular location">
    <subcellularLocation>
        <location evidence="2">Membrane</location>
        <topology evidence="2">Multi-pass membrane protein</topology>
    </subcellularLocation>
</comment>
<evidence type="ECO:0000256" key="4">
    <source>
        <dbReference type="ARBA" id="ARBA00005189"/>
    </source>
</evidence>
<feature type="transmembrane region" description="Helical" evidence="18">
    <location>
        <begin position="81"/>
        <end position="102"/>
    </location>
</feature>
<evidence type="ECO:0000256" key="8">
    <source>
        <dbReference type="ARBA" id="ARBA00022679"/>
    </source>
</evidence>
<dbReference type="GO" id="GO:0016024">
    <property type="term" value="P:CDP-diacylglycerol biosynthetic process"/>
    <property type="evidence" value="ECO:0007669"/>
    <property type="project" value="UniProtKB-UniPathway"/>
</dbReference>
<dbReference type="InterPro" id="IPR000374">
    <property type="entry name" value="PC_trans"/>
</dbReference>
<feature type="transmembrane region" description="Helical" evidence="18">
    <location>
        <begin position="37"/>
        <end position="60"/>
    </location>
</feature>
<evidence type="ECO:0000256" key="7">
    <source>
        <dbReference type="ARBA" id="ARBA00022516"/>
    </source>
</evidence>
<evidence type="ECO:0000256" key="1">
    <source>
        <dbReference type="ARBA" id="ARBA00001698"/>
    </source>
</evidence>
<feature type="transmembrane region" description="Helical" evidence="18">
    <location>
        <begin position="178"/>
        <end position="199"/>
    </location>
</feature>
<evidence type="ECO:0000313" key="21">
    <source>
        <dbReference type="RefSeq" id="XP_028152493.1"/>
    </source>
</evidence>
<dbReference type="OrthoDB" id="10260889at2759"/>
<comment type="similarity">
    <text evidence="5 16">Belongs to the CDS family.</text>
</comment>
<dbReference type="GO" id="GO:0004605">
    <property type="term" value="F:phosphatidate cytidylyltransferase activity"/>
    <property type="evidence" value="ECO:0007669"/>
    <property type="project" value="UniProtKB-EC"/>
</dbReference>
<sequence length="392" mass="45370">METDKLPAETKPSVQESPPKPKVGTGLKRTITGLSMLAGFGLVVYGGVPCITLTGFFIQFKCFQEIIKIAYQIKKIPDVPFFRTINWYFVITANYILFGELLAKYTQVFIKKYYLLQVLARYHRFMSFIWYFIGIIWFLTMLKKKLIRQQFSLLFWTHFLVMIVSVQLYMTYQNMYEGLIWLIIPLWLVILNDVFAYVFGKFFGKTPLISLSPNKTLEGFVLGGLSTFILGSILAWIFCHFQYLVCPIKYIEVEDNIVASTNCTRSYLFEPSPYYIGNTGLSINYYPFIQHSLFMSVFASIIAPFGGFAASGFKRANKVKDFGDLIPGHGGIMDRFDCQFLMMTFVNVYISTFIKTPDVDLVFQQILNLNENAQLEFYKLLKDSLHERLLDR</sequence>
<comment type="pathway">
    <text evidence="3 16">Phospholipid metabolism; CDP-diacylglycerol biosynthesis; CDP-diacylglycerol from sn-glycerol 3-phosphate: step 3/3.</text>
</comment>
<dbReference type="GO" id="GO:0005789">
    <property type="term" value="C:endoplasmic reticulum membrane"/>
    <property type="evidence" value="ECO:0007669"/>
    <property type="project" value="TreeGrafter"/>
</dbReference>
<dbReference type="RefSeq" id="XP_028152503.1">
    <property type="nucleotide sequence ID" value="XM_028296702.1"/>
</dbReference>
<reference evidence="21 22" key="1">
    <citation type="submission" date="2025-04" db="UniProtKB">
        <authorList>
            <consortium name="RefSeq"/>
        </authorList>
    </citation>
    <scope>IDENTIFICATION</scope>
    <source>
        <tissue evidence="21 22">Whole insect</tissue>
    </source>
</reference>
<evidence type="ECO:0000256" key="9">
    <source>
        <dbReference type="ARBA" id="ARBA00022692"/>
    </source>
</evidence>
<protein>
    <recommendedName>
        <fullName evidence="6 16">Phosphatidate cytidylyltransferase</fullName>
        <ecNumber evidence="6 16">2.7.7.41</ecNumber>
    </recommendedName>
</protein>
<evidence type="ECO:0000256" key="10">
    <source>
        <dbReference type="ARBA" id="ARBA00022695"/>
    </source>
</evidence>
<organism evidence="22">
    <name type="scientific">Diabrotica virgifera virgifera</name>
    <name type="common">western corn rootworm</name>
    <dbReference type="NCBI Taxonomy" id="50390"/>
    <lineage>
        <taxon>Eukaryota</taxon>
        <taxon>Metazoa</taxon>
        <taxon>Ecdysozoa</taxon>
        <taxon>Arthropoda</taxon>
        <taxon>Hexapoda</taxon>
        <taxon>Insecta</taxon>
        <taxon>Pterygota</taxon>
        <taxon>Neoptera</taxon>
        <taxon>Endopterygota</taxon>
        <taxon>Coleoptera</taxon>
        <taxon>Polyphaga</taxon>
        <taxon>Cucujiformia</taxon>
        <taxon>Chrysomeloidea</taxon>
        <taxon>Chrysomelidae</taxon>
        <taxon>Galerucinae</taxon>
        <taxon>Diabroticina</taxon>
        <taxon>Diabroticites</taxon>
        <taxon>Diabrotica</taxon>
    </lineage>
</organism>
<evidence type="ECO:0000256" key="6">
    <source>
        <dbReference type="ARBA" id="ARBA00012487"/>
    </source>
</evidence>
<dbReference type="GeneID" id="114345870"/>
<dbReference type="EnsemblMetazoa" id="XM_028296692.1">
    <property type="protein sequence ID" value="XP_028152493.1"/>
    <property type="gene ID" value="LOC114345870"/>
</dbReference>
<keyword evidence="10 16" id="KW-0548">Nucleotidyltransferase</keyword>
<dbReference type="CTD" id="115886423"/>
<keyword evidence="8 16" id="KW-0808">Transferase</keyword>
<dbReference type="AlphaFoldDB" id="A0A6P7H483"/>
<feature type="region of interest" description="Disordered" evidence="17">
    <location>
        <begin position="1"/>
        <end position="25"/>
    </location>
</feature>
<dbReference type="PROSITE" id="PS01315">
    <property type="entry name" value="CDS"/>
    <property type="match status" value="1"/>
</dbReference>
<evidence type="ECO:0000256" key="3">
    <source>
        <dbReference type="ARBA" id="ARBA00005119"/>
    </source>
</evidence>
<keyword evidence="7" id="KW-0444">Lipid biosynthesis</keyword>
<comment type="catalytic activity">
    <reaction evidence="1 16">
        <text>a 1,2-diacyl-sn-glycero-3-phosphate + CTP + H(+) = a CDP-1,2-diacyl-sn-glycerol + diphosphate</text>
        <dbReference type="Rhea" id="RHEA:16229"/>
        <dbReference type="ChEBI" id="CHEBI:15378"/>
        <dbReference type="ChEBI" id="CHEBI:33019"/>
        <dbReference type="ChEBI" id="CHEBI:37563"/>
        <dbReference type="ChEBI" id="CHEBI:58332"/>
        <dbReference type="ChEBI" id="CHEBI:58608"/>
        <dbReference type="EC" id="2.7.7.41"/>
    </reaction>
</comment>
<keyword evidence="14" id="KW-0594">Phospholipid biosynthesis</keyword>